<organism evidence="1 2">
    <name type="scientific">Papaver somniferum</name>
    <name type="common">Opium poppy</name>
    <dbReference type="NCBI Taxonomy" id="3469"/>
    <lineage>
        <taxon>Eukaryota</taxon>
        <taxon>Viridiplantae</taxon>
        <taxon>Streptophyta</taxon>
        <taxon>Embryophyta</taxon>
        <taxon>Tracheophyta</taxon>
        <taxon>Spermatophyta</taxon>
        <taxon>Magnoliopsida</taxon>
        <taxon>Ranunculales</taxon>
        <taxon>Papaveraceae</taxon>
        <taxon>Papaveroideae</taxon>
        <taxon>Papaver</taxon>
    </lineage>
</organism>
<gene>
    <name evidence="1" type="ORF">C5167_014180</name>
</gene>
<accession>A0A4Y7J6D6</accession>
<sequence length="153" mass="17126">MMLGLLESLHETRLVIQGRWLSCSWCLWNDGADAAIGVMKTEVEGGNCNGGFDGAGIELHMEHGWCWFGSVMHNGCAGDRRHWWDQKVAVTQVEVILMCKWLESEMQFPGSGYVTGTGAARKSWRELNGMEFLFSSTRLTSLTIEWAYGLCKA</sequence>
<protein>
    <submittedName>
        <fullName evidence="1">Uncharacterized protein</fullName>
    </submittedName>
</protein>
<dbReference type="Proteomes" id="UP000316621">
    <property type="component" value="Chromosome 3"/>
</dbReference>
<dbReference type="EMBL" id="CM010717">
    <property type="protein sequence ID" value="RZC55318.1"/>
    <property type="molecule type" value="Genomic_DNA"/>
</dbReference>
<dbReference type="Gramene" id="RZC55318">
    <property type="protein sequence ID" value="RZC55318"/>
    <property type="gene ID" value="C5167_014180"/>
</dbReference>
<name>A0A4Y7J6D6_PAPSO</name>
<evidence type="ECO:0000313" key="2">
    <source>
        <dbReference type="Proteomes" id="UP000316621"/>
    </source>
</evidence>
<reference evidence="1 2" key="1">
    <citation type="journal article" date="2018" name="Science">
        <title>The opium poppy genome and morphinan production.</title>
        <authorList>
            <person name="Guo L."/>
            <person name="Winzer T."/>
            <person name="Yang X."/>
            <person name="Li Y."/>
            <person name="Ning Z."/>
            <person name="He Z."/>
            <person name="Teodor R."/>
            <person name="Lu Y."/>
            <person name="Bowser T.A."/>
            <person name="Graham I.A."/>
            <person name="Ye K."/>
        </authorList>
    </citation>
    <scope>NUCLEOTIDE SEQUENCE [LARGE SCALE GENOMIC DNA]</scope>
    <source>
        <strain evidence="2">cv. HN1</strain>
        <tissue evidence="1">Leaves</tissue>
    </source>
</reference>
<proteinExistence type="predicted"/>
<dbReference type="AlphaFoldDB" id="A0A4Y7J6D6"/>
<evidence type="ECO:0000313" key="1">
    <source>
        <dbReference type="EMBL" id="RZC55318.1"/>
    </source>
</evidence>
<keyword evidence="2" id="KW-1185">Reference proteome</keyword>